<comment type="cofactor">
    <cofactor evidence="1 7">
        <name>thiamine diphosphate</name>
        <dbReference type="ChEBI" id="CHEBI:58937"/>
    </cofactor>
</comment>
<feature type="domain" description="Dehydrogenase E1 component" evidence="8">
    <location>
        <begin position="233"/>
        <end position="531"/>
    </location>
</feature>
<dbReference type="PANTHER" id="PTHR11516:SF60">
    <property type="entry name" value="PYRUVATE DEHYDROGENASE E1 COMPONENT SUBUNIT ALPHA"/>
    <property type="match status" value="1"/>
</dbReference>
<name>A0AAD9J109_9ANNE</name>
<evidence type="ECO:0000256" key="5">
    <source>
        <dbReference type="ARBA" id="ARBA00023317"/>
    </source>
</evidence>
<evidence type="ECO:0000259" key="8">
    <source>
        <dbReference type="Pfam" id="PF00676"/>
    </source>
</evidence>
<dbReference type="EMBL" id="JAODUP010000793">
    <property type="protein sequence ID" value="KAK2144013.1"/>
    <property type="molecule type" value="Genomic_DNA"/>
</dbReference>
<dbReference type="GO" id="GO:0006086">
    <property type="term" value="P:pyruvate decarboxylation to acetyl-CoA"/>
    <property type="evidence" value="ECO:0007669"/>
    <property type="project" value="InterPro"/>
</dbReference>
<gene>
    <name evidence="9" type="ORF">LSH36_793g01243</name>
</gene>
<dbReference type="NCBIfam" id="TIGR03182">
    <property type="entry name" value="PDH_E1_alph_y"/>
    <property type="match status" value="1"/>
</dbReference>
<dbReference type="SUPFAM" id="SSF52518">
    <property type="entry name" value="Thiamin diphosphate-binding fold (THDP-binding)"/>
    <property type="match status" value="1"/>
</dbReference>
<dbReference type="SUPFAM" id="SSF54506">
    <property type="entry name" value="Diaminopimelate epimerase-like"/>
    <property type="match status" value="1"/>
</dbReference>
<evidence type="ECO:0000256" key="7">
    <source>
        <dbReference type="RuleBase" id="RU361139"/>
    </source>
</evidence>
<dbReference type="Pfam" id="PF00676">
    <property type="entry name" value="E1_dh"/>
    <property type="match status" value="1"/>
</dbReference>
<dbReference type="PANTHER" id="PTHR11516">
    <property type="entry name" value="PYRUVATE DEHYDROGENASE E1 COMPONENT, ALPHA SUBUNIT BACTERIAL AND ORGANELLAR"/>
    <property type="match status" value="1"/>
</dbReference>
<organism evidence="9 10">
    <name type="scientific">Paralvinella palmiformis</name>
    <dbReference type="NCBI Taxonomy" id="53620"/>
    <lineage>
        <taxon>Eukaryota</taxon>
        <taxon>Metazoa</taxon>
        <taxon>Spiralia</taxon>
        <taxon>Lophotrochozoa</taxon>
        <taxon>Annelida</taxon>
        <taxon>Polychaeta</taxon>
        <taxon>Sedentaria</taxon>
        <taxon>Canalipalpata</taxon>
        <taxon>Terebellida</taxon>
        <taxon>Terebelliformia</taxon>
        <taxon>Alvinellidae</taxon>
        <taxon>Paralvinella</taxon>
    </lineage>
</organism>
<dbReference type="Proteomes" id="UP001208570">
    <property type="component" value="Unassembled WGS sequence"/>
</dbReference>
<dbReference type="Pfam" id="PF02567">
    <property type="entry name" value="PhzC-PhzF"/>
    <property type="match status" value="1"/>
</dbReference>
<dbReference type="CDD" id="cd02000">
    <property type="entry name" value="TPP_E1_PDC_ADC_BCADC"/>
    <property type="match status" value="1"/>
</dbReference>
<dbReference type="InterPro" id="IPR001017">
    <property type="entry name" value="DH_E1"/>
</dbReference>
<dbReference type="InterPro" id="IPR017597">
    <property type="entry name" value="Pyrv_DH_E1_asu_subgrp-y"/>
</dbReference>
<evidence type="ECO:0000313" key="10">
    <source>
        <dbReference type="Proteomes" id="UP001208570"/>
    </source>
</evidence>
<evidence type="ECO:0000256" key="4">
    <source>
        <dbReference type="ARBA" id="ARBA00023052"/>
    </source>
</evidence>
<dbReference type="InterPro" id="IPR050642">
    <property type="entry name" value="PDH_E1_Alpha_Subunit"/>
</dbReference>
<dbReference type="InterPro" id="IPR003719">
    <property type="entry name" value="Phenazine_PhzF-like"/>
</dbReference>
<comment type="function">
    <text evidence="7">The pyruvate dehydrogenase complex catalyzes the overall conversion of pyruvate to acetyl-CoA and CO(2).</text>
</comment>
<keyword evidence="3 7" id="KW-0560">Oxidoreductase</keyword>
<proteinExistence type="predicted"/>
<evidence type="ECO:0000256" key="3">
    <source>
        <dbReference type="ARBA" id="ARBA00023002"/>
    </source>
</evidence>
<evidence type="ECO:0000256" key="6">
    <source>
        <dbReference type="ARBA" id="ARBA00051231"/>
    </source>
</evidence>
<keyword evidence="4 7" id="KW-0786">Thiamine pyrophosphate</keyword>
<keyword evidence="10" id="KW-1185">Reference proteome</keyword>
<dbReference type="AlphaFoldDB" id="A0AAD9J109"/>
<dbReference type="NCBIfam" id="TIGR00654">
    <property type="entry name" value="PhzF_family"/>
    <property type="match status" value="1"/>
</dbReference>
<comment type="catalytic activity">
    <reaction evidence="6 7">
        <text>N(6)-[(R)-lipoyl]-L-lysyl-[protein] + pyruvate + H(+) = N(6)-[(R)-S(8)-acetyldihydrolipoyl]-L-lysyl-[protein] + CO2</text>
        <dbReference type="Rhea" id="RHEA:19189"/>
        <dbReference type="Rhea" id="RHEA-COMP:10474"/>
        <dbReference type="Rhea" id="RHEA-COMP:10478"/>
        <dbReference type="ChEBI" id="CHEBI:15361"/>
        <dbReference type="ChEBI" id="CHEBI:15378"/>
        <dbReference type="ChEBI" id="CHEBI:16526"/>
        <dbReference type="ChEBI" id="CHEBI:83099"/>
        <dbReference type="ChEBI" id="CHEBI:83111"/>
        <dbReference type="EC" id="1.2.4.1"/>
    </reaction>
</comment>
<dbReference type="EC" id="1.2.4.1" evidence="7"/>
<evidence type="ECO:0000313" key="9">
    <source>
        <dbReference type="EMBL" id="KAK2144013.1"/>
    </source>
</evidence>
<accession>A0AAD9J109</accession>
<reference evidence="9" key="1">
    <citation type="journal article" date="2023" name="Mol. Biol. Evol.">
        <title>Third-Generation Sequencing Reveals the Adaptive Role of the Epigenome in Three Deep-Sea Polychaetes.</title>
        <authorList>
            <person name="Perez M."/>
            <person name="Aroh O."/>
            <person name="Sun Y."/>
            <person name="Lan Y."/>
            <person name="Juniper S.K."/>
            <person name="Young C.R."/>
            <person name="Angers B."/>
            <person name="Qian P.Y."/>
        </authorList>
    </citation>
    <scope>NUCLEOTIDE SEQUENCE</scope>
    <source>
        <strain evidence="9">P08H-3</strain>
    </source>
</reference>
<comment type="caution">
    <text evidence="9">The sequence shown here is derived from an EMBL/GenBank/DDBJ whole genome shotgun (WGS) entry which is preliminary data.</text>
</comment>
<dbReference type="GO" id="GO:0004739">
    <property type="term" value="F:pyruvate dehydrogenase (acetyl-transferring) activity"/>
    <property type="evidence" value="ECO:0007669"/>
    <property type="project" value="UniProtKB-UniRule"/>
</dbReference>
<keyword evidence="5 7" id="KW-0670">Pyruvate</keyword>
<dbReference type="FunFam" id="3.40.50.970:FF:000013">
    <property type="entry name" value="Pyruvate dehydrogenase E1 component subunit alpha"/>
    <property type="match status" value="1"/>
</dbReference>
<dbReference type="InterPro" id="IPR029061">
    <property type="entry name" value="THDP-binding"/>
</dbReference>
<evidence type="ECO:0000256" key="2">
    <source>
        <dbReference type="ARBA" id="ARBA00022946"/>
    </source>
</evidence>
<dbReference type="Gene3D" id="3.40.50.970">
    <property type="match status" value="1"/>
</dbReference>
<protein>
    <recommendedName>
        <fullName evidence="7">Pyruvate dehydrogenase E1 component subunit alpha</fullName>
        <ecNumber evidence="7">1.2.4.1</ecNumber>
    </recommendedName>
</protein>
<sequence>MGITCPVFLVNAFTSRAFTGNPAGVCLLRQSIEDSLMQNIATELGYAETAFVLYKEKTPILRWFTPQVEIDLCGHATLACSHVLFSKEYFDESGVYQSKSGSLQVRRIGGSIVISFPRKDVEPVEDDVNLRQILGIKRSVPIFRVADDTFATRLLLLPCVEDLQKVQPEFERLRSLRKAVIITAKSEESIQGKEIDFVSRFFAPHVGINEDSVTGEKMVKDRKKTEKLTKSLYDMVLIRIFEERSAQLYGMRKIGGFCHLYIGQEAVAVGSIAVLDLKKDYVLTSYRDHGHALAMGVSARKVMAELYGKETGCSKGKGGSMHLFDIQKHFYGGNGIVGSQIPVATGIAYKQRYTKDGGVTLCFFGDGAIHQGAFHESLNLAKIWQLPIVYIVENNIYGMGTAASRVSSITDFEKMAAAYDLLGVVVDGMDYFDVVEKTKEAVYRARKNGIASLLHVKTYRYRGHSMSDPAKYRSKQEVESYKQMDPIEKLKGQLIKEGLLSGKEYEKMRDKIKEVVEDAVRFAEESPQPALESLHADVYAPMEK</sequence>
<keyword evidence="2" id="KW-0809">Transit peptide</keyword>
<evidence type="ECO:0000256" key="1">
    <source>
        <dbReference type="ARBA" id="ARBA00001964"/>
    </source>
</evidence>
<dbReference type="Gene3D" id="3.10.310.10">
    <property type="entry name" value="Diaminopimelate Epimerase, Chain A, domain 1"/>
    <property type="match status" value="1"/>
</dbReference>